<name>A0A4Y2Q6G2_ARAVE</name>
<dbReference type="EMBL" id="BGPR01012936">
    <property type="protein sequence ID" value="GBN58470.1"/>
    <property type="molecule type" value="Genomic_DNA"/>
</dbReference>
<gene>
    <name evidence="2" type="ORF">AVEN_187348_1</name>
</gene>
<protein>
    <submittedName>
        <fullName evidence="2">Uncharacterized protein</fullName>
    </submittedName>
</protein>
<feature type="compositionally biased region" description="Basic and acidic residues" evidence="1">
    <location>
        <begin position="1"/>
        <end position="11"/>
    </location>
</feature>
<proteinExistence type="predicted"/>
<reference evidence="2 3" key="1">
    <citation type="journal article" date="2019" name="Sci. Rep.">
        <title>Orb-weaving spider Araneus ventricosus genome elucidates the spidroin gene catalogue.</title>
        <authorList>
            <person name="Kono N."/>
            <person name="Nakamura H."/>
            <person name="Ohtoshi R."/>
            <person name="Moran D.A.P."/>
            <person name="Shinohara A."/>
            <person name="Yoshida Y."/>
            <person name="Fujiwara M."/>
            <person name="Mori M."/>
            <person name="Tomita M."/>
            <person name="Arakawa K."/>
        </authorList>
    </citation>
    <scope>NUCLEOTIDE SEQUENCE [LARGE SCALE GENOMIC DNA]</scope>
</reference>
<sequence length="403" mass="43751">MSDSDFRHPSEHVSSCVCPDSVQPTAPACSPVCRRTRSQVAKRAAISQQFPSSPIEICSAANVVGPPATVKDTALDFSSGINSKSAEKANLLSHDQISGICTASSGSLDSNTELDTAPNMSQCETSALIASPPPPSGSLPNFSIGDCPIVVSDSLIIHVMMNEIIDIVCNDLLASITEDCASYMGEPITQFTLPHVEAPFQKTASRALQMKSFDEITQISPIIVNFANEIVDNVFASVFAENYCLNRINKSILNEIISVIENAENSVSENAPVIENAENFVFENVMLNENVNSNEIAEYADPITTSVNESSYNILIETVPNVDPVNIGNNQFLDNSDVEVNQTSLSFVQIIDSKSDENDDVKRGFLTSSKNCYIDLKRALLRRSLLLKSHENFDVVSKRGCEQ</sequence>
<evidence type="ECO:0000313" key="2">
    <source>
        <dbReference type="EMBL" id="GBN58470.1"/>
    </source>
</evidence>
<dbReference type="AlphaFoldDB" id="A0A4Y2Q6G2"/>
<accession>A0A4Y2Q6G2</accession>
<evidence type="ECO:0000256" key="1">
    <source>
        <dbReference type="SAM" id="MobiDB-lite"/>
    </source>
</evidence>
<feature type="region of interest" description="Disordered" evidence="1">
    <location>
        <begin position="1"/>
        <end position="26"/>
    </location>
</feature>
<organism evidence="2 3">
    <name type="scientific">Araneus ventricosus</name>
    <name type="common">Orbweaver spider</name>
    <name type="synonym">Epeira ventricosa</name>
    <dbReference type="NCBI Taxonomy" id="182803"/>
    <lineage>
        <taxon>Eukaryota</taxon>
        <taxon>Metazoa</taxon>
        <taxon>Ecdysozoa</taxon>
        <taxon>Arthropoda</taxon>
        <taxon>Chelicerata</taxon>
        <taxon>Arachnida</taxon>
        <taxon>Araneae</taxon>
        <taxon>Araneomorphae</taxon>
        <taxon>Entelegynae</taxon>
        <taxon>Araneoidea</taxon>
        <taxon>Araneidae</taxon>
        <taxon>Araneus</taxon>
    </lineage>
</organism>
<dbReference type="Proteomes" id="UP000499080">
    <property type="component" value="Unassembled WGS sequence"/>
</dbReference>
<comment type="caution">
    <text evidence="2">The sequence shown here is derived from an EMBL/GenBank/DDBJ whole genome shotgun (WGS) entry which is preliminary data.</text>
</comment>
<evidence type="ECO:0000313" key="3">
    <source>
        <dbReference type="Proteomes" id="UP000499080"/>
    </source>
</evidence>
<keyword evidence="3" id="KW-1185">Reference proteome</keyword>